<evidence type="ECO:0000256" key="9">
    <source>
        <dbReference type="ARBA" id="ARBA00023136"/>
    </source>
</evidence>
<sequence>MRLFKSVKIEHRRSSCSNSDENNNSNENEINWATLERLPTSERAHHGFLHGVAGEFKEVDVSKLSFVERKALLNRLLKNMGQNEVFLHKIKSRFDRVSLAIPSIEVRFENLNVEAYGYVGTRALPSIFNSLVMNTLENVLNYLHIIPSKKRKLQILEDFSGIIKPGRMTLLMGPPSSGKTTLLLALSGLLDSELKVSGKVTYNGHELHEFVPQRCSVYVSQNDVHITEMTVRETLSFSATCQGVGHAYELLLDLLRKEKEIDTRPDPLLDSLLKASAMDTQRRALFTDYVLKVLGLEECADTLIGDQMRRGISGGQKKRVTIGEMMVGPANVYFMDSISVGLDSSTTYQIINSIKQSVHIMNKTAVISLLQPPPETFELFDDIILISEGQIVYQGPRVYVLDFFESFGFRCPQRKAVADYLQEVISRKDQAQFWARQEEEYTYVSTKQFAARFKEFHLGRTIQNELAVPFDKSTSYPFSLTKSKFGASKMVLFKACLSREILLMKRNILIFAFKSIQLAILGFIVASAFYEDRKHHETLQDGVVHMGALFVGLVTLIVSGYAVLPMTISKLPVYYKQRSFKFFPSWAYSFPTLLPGIIFSSIEVIIWVLTTYFIIGFDLNFFRLLKHAFIFILCGQMSYTLFRCIGAVTRDNSIASVVANLAVMWLVIFSGFVLAKEAMRKWLLWGYWTSPLLYVFNAIASTEFLGHSWEKHHLPGTNKELGLSVLESRGATTDPHWYWIGVAALIGFILFYALLANLALAYLKPYGQSHSSGFIAEETEAEMTTKADNTNRNRTPNSGKTTSLPFTPLCMTFENIIYSVDMPKMMKQKGNPHDHLVLLNGVSGSFRPGVLTALMGVTGAGKTTLLDVLAGRKNTGYIEGSIKVSGYSKKQETFARVSGYCEQNDIHVALMTVYESIIFSASLRLSKDISPEAKQNFVDEIMELIELSPIKDALVGLPNVNGLSVEQRKRLTIAVELVANPSILFMDEPTSGLDARAAAIVMRVVRNTVNTGRTVICTIHQPSIDIFESFDELFLLKQGGQVLYSGPIGHHCCQLMSYFEQINGVRKIRDGYNPATWVLEVTARAEEERLGVDFTSIYLNSELYRTNKALIGELSIPPPGSEDLHFPTTYPQTYVTQWKMCLWRQYKSYWRDTAHNGVRYMTTLASGFMFGIVFWEIGSRRNTQLDLVGGIGAIYTYTMFIGAQTSGSVMPVMNMDKPAFYRERSSGLYAAIPYALAQVMIEIPYVLAQVTIFQIISYAMMGFEWTAFKFFQEFLFMLLSLLCFTYFGMMVSSMTPNQETSSVFASLVYSLWSLFSGFAMPRNRVPVWWKWYTMVCPVSWTIYGMVASQYGDIESKLNTGQSVTQFLKDSYGYKYEFVGVVIAIMLAFNVLFIFLHCFFTKVFNFQKR</sequence>
<dbReference type="Gene3D" id="3.40.50.300">
    <property type="entry name" value="P-loop containing nucleotide triphosphate hydrolases"/>
    <property type="match status" value="2"/>
</dbReference>
<evidence type="ECO:0000313" key="13">
    <source>
        <dbReference type="RefSeq" id="XP_056693042.1"/>
    </source>
</evidence>
<proteinExistence type="inferred from homology"/>
<organism evidence="12 13">
    <name type="scientific">Spinacia oleracea</name>
    <name type="common">Spinach</name>
    <dbReference type="NCBI Taxonomy" id="3562"/>
    <lineage>
        <taxon>Eukaryota</taxon>
        <taxon>Viridiplantae</taxon>
        <taxon>Streptophyta</taxon>
        <taxon>Embryophyta</taxon>
        <taxon>Tracheophyta</taxon>
        <taxon>Spermatophyta</taxon>
        <taxon>Magnoliopsida</taxon>
        <taxon>eudicotyledons</taxon>
        <taxon>Gunneridae</taxon>
        <taxon>Pentapetalae</taxon>
        <taxon>Caryophyllales</taxon>
        <taxon>Chenopodiaceae</taxon>
        <taxon>Chenopodioideae</taxon>
        <taxon>Anserineae</taxon>
        <taxon>Spinacia</taxon>
    </lineage>
</organism>
<reference evidence="12" key="1">
    <citation type="journal article" date="2021" name="Nat. Commun.">
        <title>Genomic analyses provide insights into spinach domestication and the genetic basis of agronomic traits.</title>
        <authorList>
            <person name="Cai X."/>
            <person name="Sun X."/>
            <person name="Xu C."/>
            <person name="Sun H."/>
            <person name="Wang X."/>
            <person name="Ge C."/>
            <person name="Zhang Z."/>
            <person name="Wang Q."/>
            <person name="Fei Z."/>
            <person name="Jiao C."/>
            <person name="Wang Q."/>
        </authorList>
    </citation>
    <scope>NUCLEOTIDE SEQUENCE [LARGE SCALE GENOMIC DNA]</scope>
    <source>
        <strain evidence="12">cv. Varoflay</strain>
    </source>
</reference>
<feature type="transmembrane region" description="Helical" evidence="10">
    <location>
        <begin position="682"/>
        <end position="700"/>
    </location>
</feature>
<evidence type="ECO:0000256" key="5">
    <source>
        <dbReference type="ARBA" id="ARBA00022737"/>
    </source>
</evidence>
<evidence type="ECO:0000256" key="3">
    <source>
        <dbReference type="ARBA" id="ARBA00022448"/>
    </source>
</evidence>
<feature type="transmembrane region" description="Helical" evidence="10">
    <location>
        <begin position="1227"/>
        <end position="1245"/>
    </location>
</feature>
<dbReference type="RefSeq" id="XP_056693042.1">
    <property type="nucleotide sequence ID" value="XM_056837064.1"/>
</dbReference>
<dbReference type="InterPro" id="IPR034001">
    <property type="entry name" value="ABCG_PDR_1"/>
</dbReference>
<comment type="similarity">
    <text evidence="2">Belongs to the ABC transporter superfamily. ABCG family. PDR (TC 3.A.1.205) subfamily.</text>
</comment>
<feature type="transmembrane region" description="Helical" evidence="10">
    <location>
        <begin position="737"/>
        <end position="763"/>
    </location>
</feature>
<keyword evidence="6" id="KW-0547">Nucleotide-binding</keyword>
<protein>
    <submittedName>
        <fullName evidence="13">Pleiotropic drug resistance protein 1 isoform X1</fullName>
    </submittedName>
</protein>
<evidence type="ECO:0000256" key="6">
    <source>
        <dbReference type="ARBA" id="ARBA00022741"/>
    </source>
</evidence>
<dbReference type="InterPro" id="IPR027417">
    <property type="entry name" value="P-loop_NTPase"/>
</dbReference>
<evidence type="ECO:0000256" key="8">
    <source>
        <dbReference type="ARBA" id="ARBA00022989"/>
    </source>
</evidence>
<keyword evidence="7" id="KW-0067">ATP-binding</keyword>
<keyword evidence="5" id="KW-0677">Repeat</keyword>
<feature type="domain" description="ABC transporter" evidence="11">
    <location>
        <begin position="811"/>
        <end position="1064"/>
    </location>
</feature>
<feature type="transmembrane region" description="Helical" evidence="10">
    <location>
        <begin position="627"/>
        <end position="648"/>
    </location>
</feature>
<keyword evidence="4 10" id="KW-0812">Transmembrane</keyword>
<evidence type="ECO:0000256" key="2">
    <source>
        <dbReference type="ARBA" id="ARBA00006012"/>
    </source>
</evidence>
<evidence type="ECO:0000313" key="12">
    <source>
        <dbReference type="Proteomes" id="UP000813463"/>
    </source>
</evidence>
<dbReference type="Pfam" id="PF08370">
    <property type="entry name" value="PDR_assoc"/>
    <property type="match status" value="1"/>
</dbReference>
<feature type="transmembrane region" description="Helical" evidence="10">
    <location>
        <begin position="1157"/>
        <end position="1175"/>
    </location>
</feature>
<dbReference type="CDD" id="cd03233">
    <property type="entry name" value="ABCG_PDR_domain1"/>
    <property type="match status" value="1"/>
</dbReference>
<feature type="transmembrane region" description="Helical" evidence="10">
    <location>
        <begin position="508"/>
        <end position="530"/>
    </location>
</feature>
<keyword evidence="8 10" id="KW-1133">Transmembrane helix</keyword>
<comment type="subcellular location">
    <subcellularLocation>
        <location evidence="1">Membrane</location>
        <topology evidence="1">Multi-pass membrane protein</topology>
    </subcellularLocation>
</comment>
<dbReference type="InterPro" id="IPR013581">
    <property type="entry name" value="PDR_assoc"/>
</dbReference>
<keyword evidence="3" id="KW-0813">Transport</keyword>
<name>A0ABM3RBQ0_SPIOL</name>
<evidence type="ECO:0000259" key="11">
    <source>
        <dbReference type="PROSITE" id="PS50893"/>
    </source>
</evidence>
<accession>A0ABM3RBQ0</accession>
<evidence type="ECO:0000256" key="4">
    <source>
        <dbReference type="ARBA" id="ARBA00022692"/>
    </source>
</evidence>
<feature type="domain" description="ABC transporter" evidence="11">
    <location>
        <begin position="140"/>
        <end position="413"/>
    </location>
</feature>
<dbReference type="PROSITE" id="PS00211">
    <property type="entry name" value="ABC_TRANSPORTER_1"/>
    <property type="match status" value="1"/>
</dbReference>
<keyword evidence="9 10" id="KW-0472">Membrane</keyword>
<dbReference type="PANTHER" id="PTHR19241">
    <property type="entry name" value="ATP-BINDING CASSETTE TRANSPORTER"/>
    <property type="match status" value="1"/>
</dbReference>
<gene>
    <name evidence="13" type="primary">LOC110804853</name>
</gene>
<feature type="transmembrane region" description="Helical" evidence="10">
    <location>
        <begin position="1377"/>
        <end position="1399"/>
    </location>
</feature>
<dbReference type="InterPro" id="IPR003593">
    <property type="entry name" value="AAA+_ATPase"/>
</dbReference>
<keyword evidence="12" id="KW-1185">Reference proteome</keyword>
<dbReference type="Proteomes" id="UP000813463">
    <property type="component" value="Chromosome 2"/>
</dbReference>
<reference evidence="13" key="2">
    <citation type="submission" date="2025-08" db="UniProtKB">
        <authorList>
            <consortium name="RefSeq"/>
        </authorList>
    </citation>
    <scope>IDENTIFICATION</scope>
    <source>
        <tissue evidence="13">Leaf</tissue>
    </source>
</reference>
<dbReference type="Pfam" id="PF01061">
    <property type="entry name" value="ABC2_membrane"/>
    <property type="match status" value="2"/>
</dbReference>
<dbReference type="SUPFAM" id="SSF52540">
    <property type="entry name" value="P-loop containing nucleoside triphosphate hydrolases"/>
    <property type="match status" value="2"/>
</dbReference>
<evidence type="ECO:0000256" key="1">
    <source>
        <dbReference type="ARBA" id="ARBA00004141"/>
    </source>
</evidence>
<dbReference type="Pfam" id="PF00005">
    <property type="entry name" value="ABC_tran"/>
    <property type="match status" value="2"/>
</dbReference>
<feature type="transmembrane region" description="Helical" evidence="10">
    <location>
        <begin position="1275"/>
        <end position="1295"/>
    </location>
</feature>
<dbReference type="InterPro" id="IPR034003">
    <property type="entry name" value="ABCG_PDR_2"/>
</dbReference>
<feature type="transmembrane region" description="Helical" evidence="10">
    <location>
        <begin position="1301"/>
        <end position="1319"/>
    </location>
</feature>
<feature type="transmembrane region" description="Helical" evidence="10">
    <location>
        <begin position="654"/>
        <end position="675"/>
    </location>
</feature>
<feature type="transmembrane region" description="Helical" evidence="10">
    <location>
        <begin position="1187"/>
        <end position="1206"/>
    </location>
</feature>
<dbReference type="PROSITE" id="PS50893">
    <property type="entry name" value="ABC_TRANSPORTER_2"/>
    <property type="match status" value="2"/>
</dbReference>
<feature type="transmembrane region" description="Helical" evidence="10">
    <location>
        <begin position="588"/>
        <end position="615"/>
    </location>
</feature>
<dbReference type="GeneID" id="110804853"/>
<dbReference type="InterPro" id="IPR003439">
    <property type="entry name" value="ABC_transporter-like_ATP-bd"/>
</dbReference>
<dbReference type="SMART" id="SM00382">
    <property type="entry name" value="AAA"/>
    <property type="match status" value="2"/>
</dbReference>
<dbReference type="InterPro" id="IPR017871">
    <property type="entry name" value="ABC_transporter-like_CS"/>
</dbReference>
<dbReference type="CDD" id="cd03232">
    <property type="entry name" value="ABCG_PDR_domain2"/>
    <property type="match status" value="1"/>
</dbReference>
<feature type="transmembrane region" description="Helical" evidence="10">
    <location>
        <begin position="542"/>
        <end position="568"/>
    </location>
</feature>
<evidence type="ECO:0000256" key="7">
    <source>
        <dbReference type="ARBA" id="ARBA00022840"/>
    </source>
</evidence>
<evidence type="ECO:0000256" key="10">
    <source>
        <dbReference type="SAM" id="Phobius"/>
    </source>
</evidence>
<dbReference type="InterPro" id="IPR013525">
    <property type="entry name" value="ABC2_TM"/>
</dbReference>